<feature type="domain" description="HTH myb-type" evidence="3">
    <location>
        <begin position="609"/>
        <end position="668"/>
    </location>
</feature>
<evidence type="ECO:0000313" key="5">
    <source>
        <dbReference type="Proteomes" id="UP000825935"/>
    </source>
</evidence>
<dbReference type="EMBL" id="CM035415">
    <property type="protein sequence ID" value="KAH7426664.1"/>
    <property type="molecule type" value="Genomic_DNA"/>
</dbReference>
<gene>
    <name evidence="4" type="ORF">KP509_10G011100</name>
</gene>
<dbReference type="AlphaFoldDB" id="A0A8T2TZ61"/>
<dbReference type="EMBL" id="CM035415">
    <property type="protein sequence ID" value="KAH7426662.1"/>
    <property type="molecule type" value="Genomic_DNA"/>
</dbReference>
<comment type="caution">
    <text evidence="4">The sequence shown here is derived from an EMBL/GenBank/DDBJ whole genome shotgun (WGS) entry which is preliminary data.</text>
</comment>
<keyword evidence="1" id="KW-0238">DNA-binding</keyword>
<name>A0A8T2TZ61_CERRI</name>
<dbReference type="InterPro" id="IPR057625">
    <property type="entry name" value="TPR1-6-like_ubiquitin"/>
</dbReference>
<proteinExistence type="predicted"/>
<dbReference type="OMA" id="CHERADT"/>
<dbReference type="EMBL" id="CM035415">
    <property type="protein sequence ID" value="KAH7426663.1"/>
    <property type="molecule type" value="Genomic_DNA"/>
</dbReference>
<dbReference type="PANTHER" id="PTHR21717">
    <property type="entry name" value="TELOMERIC REPEAT BINDING PROTEIN"/>
    <property type="match status" value="1"/>
</dbReference>
<dbReference type="GO" id="GO:0042162">
    <property type="term" value="F:telomeric DNA binding"/>
    <property type="evidence" value="ECO:0007669"/>
    <property type="project" value="UniProtKB-ARBA"/>
</dbReference>
<dbReference type="PROSITE" id="PS50090">
    <property type="entry name" value="MYB_LIKE"/>
    <property type="match status" value="1"/>
</dbReference>
<evidence type="ECO:0000313" key="4">
    <source>
        <dbReference type="EMBL" id="KAH7426664.1"/>
    </source>
</evidence>
<dbReference type="EMBL" id="CM035415">
    <property type="protein sequence ID" value="KAH7426659.1"/>
    <property type="molecule type" value="Genomic_DNA"/>
</dbReference>
<organism evidence="4 5">
    <name type="scientific">Ceratopteris richardii</name>
    <name type="common">Triangle waterfern</name>
    <dbReference type="NCBI Taxonomy" id="49495"/>
    <lineage>
        <taxon>Eukaryota</taxon>
        <taxon>Viridiplantae</taxon>
        <taxon>Streptophyta</taxon>
        <taxon>Embryophyta</taxon>
        <taxon>Tracheophyta</taxon>
        <taxon>Polypodiopsida</taxon>
        <taxon>Polypodiidae</taxon>
        <taxon>Polypodiales</taxon>
        <taxon>Pteridineae</taxon>
        <taxon>Pteridaceae</taxon>
        <taxon>Parkerioideae</taxon>
        <taxon>Ceratopteris</taxon>
    </lineage>
</organism>
<dbReference type="Gene3D" id="1.10.246.220">
    <property type="match status" value="1"/>
</dbReference>
<keyword evidence="5" id="KW-1185">Reference proteome</keyword>
<dbReference type="InterPro" id="IPR009057">
    <property type="entry name" value="Homeodomain-like_sf"/>
</dbReference>
<dbReference type="SMART" id="SM00717">
    <property type="entry name" value="SANT"/>
    <property type="match status" value="1"/>
</dbReference>
<dbReference type="PROSITE" id="PS51294">
    <property type="entry name" value="HTH_MYB"/>
    <property type="match status" value="1"/>
</dbReference>
<dbReference type="Proteomes" id="UP000825935">
    <property type="component" value="Chromosome 10"/>
</dbReference>
<feature type="domain" description="Myb-like" evidence="2">
    <location>
        <begin position="609"/>
        <end position="664"/>
    </location>
</feature>
<evidence type="ECO:0000259" key="2">
    <source>
        <dbReference type="PROSITE" id="PS50090"/>
    </source>
</evidence>
<dbReference type="SUPFAM" id="SSF46689">
    <property type="entry name" value="Homeodomain-like"/>
    <property type="match status" value="1"/>
</dbReference>
<reference evidence="4" key="1">
    <citation type="submission" date="2021-08" db="EMBL/GenBank/DDBJ databases">
        <title>WGS assembly of Ceratopteris richardii.</title>
        <authorList>
            <person name="Marchant D.B."/>
            <person name="Chen G."/>
            <person name="Jenkins J."/>
            <person name="Shu S."/>
            <person name="Leebens-Mack J."/>
            <person name="Grimwood J."/>
            <person name="Schmutz J."/>
            <person name="Soltis P."/>
            <person name="Soltis D."/>
            <person name="Chen Z.-H."/>
        </authorList>
    </citation>
    <scope>NUCLEOTIDE SEQUENCE</scope>
    <source>
        <strain evidence="4">Whitten #5841</strain>
        <tissue evidence="4">Leaf</tissue>
    </source>
</reference>
<dbReference type="InterPro" id="IPR001005">
    <property type="entry name" value="SANT/Myb"/>
</dbReference>
<dbReference type="Pfam" id="PF23603">
    <property type="entry name" value="Ubiquitin_TPR1"/>
    <property type="match status" value="1"/>
</dbReference>
<dbReference type="PANTHER" id="PTHR21717:SF70">
    <property type="entry name" value="TELOMERE REPEAT-BINDING PROTEIN 2-RELATED"/>
    <property type="match status" value="1"/>
</dbReference>
<evidence type="ECO:0000256" key="1">
    <source>
        <dbReference type="ARBA" id="ARBA00023125"/>
    </source>
</evidence>
<accession>A0A8T2TZ61</accession>
<protein>
    <submittedName>
        <fullName evidence="4">Uncharacterized protein</fullName>
    </submittedName>
</protein>
<dbReference type="OrthoDB" id="2020981at2759"/>
<evidence type="ECO:0000259" key="3">
    <source>
        <dbReference type="PROSITE" id="PS51294"/>
    </source>
</evidence>
<sequence length="708" mass="78797">MGMDSVLTILRQFVKHPKASSTLEFSIYGISSCLIQMEETFRSKKFHFPGYDGALPKAVRTSRGQSSCYKKSKNESPTYLNSIELLATVAGQFLHDKSLRAENVGIEEVFTTQTMNFNKKASISHGSLSSTECPFTAQKSKYQSLQEQKKQENMKRKCAIEGISCKDVVSRNDFCQEDSKDVQFPVPIGAMLTCNREGISTDKLFFISKEDGLTPTPTSGMQDPRTPLCHNSGVLEASNIGCDSLKNKDMGGCRSMTSQDGTPLPLNSRVSEETLTSVHKQPCTPCIVKPVDRHLELSQNLVSLGTKDDDDNSSDLFFFQSTEPPEPSMHLIDNAHPIQLQQTEVYCQEVPATETRIKRTEVGDQLKGKKRKRHVDQSMPDELQCLDSVGKYAQVGPAPVTSKGLHRSMKQKTKEKNDNLHVKVNITSFRVPELSLNLPETATVASLKKAVMEAAVNLLGGGLHVCVLQHGKRIYDDNSTLVQMGIAHKDRLDSLAFMLEPSGVLSTNNVGDSGFDCSKGIEQYSAWMESASNMTDVDAEMDASNNGTSKELQIKNGDLINNVDGCEKLRLCEPSEIPQAAALIVHPQAEHGLPVEIVTREQHSGSFSGKRRTRRPFTVLEVEALVQAVEMLGTGRWREVKEQVFSHARHRTYVDLKDKWKTLVHTARIAPHQRRGEPVPQELLDRVLQAHTYWMMQLAKQQEDTSIC</sequence>
<dbReference type="CDD" id="cd11660">
    <property type="entry name" value="SANT_TRF"/>
    <property type="match status" value="1"/>
</dbReference>
<dbReference type="InterPro" id="IPR031105">
    <property type="entry name" value="TRP_plant"/>
</dbReference>
<dbReference type="Pfam" id="PF00249">
    <property type="entry name" value="Myb_DNA-binding"/>
    <property type="match status" value="1"/>
</dbReference>
<dbReference type="InterPro" id="IPR017930">
    <property type="entry name" value="Myb_dom"/>
</dbReference>